<evidence type="ECO:0000259" key="1">
    <source>
        <dbReference type="Pfam" id="PF02237"/>
    </source>
</evidence>
<dbReference type="SUPFAM" id="SSF50037">
    <property type="entry name" value="C-terminal domain of transcriptional repressors"/>
    <property type="match status" value="1"/>
</dbReference>
<accession>A0A381VCE0</accession>
<dbReference type="Pfam" id="PF02237">
    <property type="entry name" value="BPL_C"/>
    <property type="match status" value="1"/>
</dbReference>
<dbReference type="SUPFAM" id="SSF55681">
    <property type="entry name" value="Class II aaRS and biotin synthetases"/>
    <property type="match status" value="1"/>
</dbReference>
<reference evidence="2" key="1">
    <citation type="submission" date="2018-05" db="EMBL/GenBank/DDBJ databases">
        <authorList>
            <person name="Lanie J.A."/>
            <person name="Ng W.-L."/>
            <person name="Kazmierczak K.M."/>
            <person name="Andrzejewski T.M."/>
            <person name="Davidsen T.M."/>
            <person name="Wayne K.J."/>
            <person name="Tettelin H."/>
            <person name="Glass J.I."/>
            <person name="Rusch D."/>
            <person name="Podicherti R."/>
            <person name="Tsui H.-C.T."/>
            <person name="Winkler M.E."/>
        </authorList>
    </citation>
    <scope>NUCLEOTIDE SEQUENCE</scope>
</reference>
<feature type="non-terminal residue" evidence="2">
    <location>
        <position position="1"/>
    </location>
</feature>
<gene>
    <name evidence="2" type="ORF">METZ01_LOCUS90889</name>
</gene>
<dbReference type="Gene3D" id="2.30.30.100">
    <property type="match status" value="1"/>
</dbReference>
<sequence length="124" mass="13700">GPLDVVIGVGINYELPKHEPSIADQLIIDICSVTKERLSRNIIAATLLSNIFHILQDLEIGENLNPIDEWRQFDCYTGRKAKLILPNEEIVGILKGIDERGSLLMSVNGKLSTYGSGEVSLKIQ</sequence>
<protein>
    <recommendedName>
        <fullName evidence="1">Biotin protein ligase C-terminal domain-containing protein</fullName>
    </recommendedName>
</protein>
<proteinExistence type="predicted"/>
<evidence type="ECO:0000313" key="2">
    <source>
        <dbReference type="EMBL" id="SVA38035.1"/>
    </source>
</evidence>
<dbReference type="InterPro" id="IPR045864">
    <property type="entry name" value="aa-tRNA-synth_II/BPL/LPL"/>
</dbReference>
<name>A0A381VCE0_9ZZZZ</name>
<organism evidence="2">
    <name type="scientific">marine metagenome</name>
    <dbReference type="NCBI Taxonomy" id="408172"/>
    <lineage>
        <taxon>unclassified sequences</taxon>
        <taxon>metagenomes</taxon>
        <taxon>ecological metagenomes</taxon>
    </lineage>
</organism>
<dbReference type="InterPro" id="IPR008988">
    <property type="entry name" value="Transcriptional_repressor_C"/>
</dbReference>
<dbReference type="Gene3D" id="3.30.930.10">
    <property type="entry name" value="Bira Bifunctional Protein, Domain 2"/>
    <property type="match status" value="1"/>
</dbReference>
<feature type="domain" description="Biotin protein ligase C-terminal" evidence="1">
    <location>
        <begin position="82"/>
        <end position="121"/>
    </location>
</feature>
<dbReference type="AlphaFoldDB" id="A0A381VCE0"/>
<dbReference type="InterPro" id="IPR003142">
    <property type="entry name" value="BPL_C"/>
</dbReference>
<dbReference type="EMBL" id="UINC01008451">
    <property type="protein sequence ID" value="SVA38035.1"/>
    <property type="molecule type" value="Genomic_DNA"/>
</dbReference>